<protein>
    <recommendedName>
        <fullName evidence="2">RING-type E3 ubiquitin transferase</fullName>
        <ecNumber evidence="2">2.3.2.27</ecNumber>
    </recommendedName>
</protein>
<name>A0A9N7N391_STRHE</name>
<dbReference type="EMBL" id="CACSLK010026072">
    <property type="protein sequence ID" value="CAA0825489.1"/>
    <property type="molecule type" value="Genomic_DNA"/>
</dbReference>
<dbReference type="GO" id="GO:0008270">
    <property type="term" value="F:zinc ion binding"/>
    <property type="evidence" value="ECO:0007669"/>
    <property type="project" value="UniProtKB-KW"/>
</dbReference>
<dbReference type="AlphaFoldDB" id="A0A9N7N391"/>
<organism evidence="8 9">
    <name type="scientific">Striga hermonthica</name>
    <name type="common">Purple witchweed</name>
    <name type="synonym">Buchnera hermonthica</name>
    <dbReference type="NCBI Taxonomy" id="68872"/>
    <lineage>
        <taxon>Eukaryota</taxon>
        <taxon>Viridiplantae</taxon>
        <taxon>Streptophyta</taxon>
        <taxon>Embryophyta</taxon>
        <taxon>Tracheophyta</taxon>
        <taxon>Spermatophyta</taxon>
        <taxon>Magnoliopsida</taxon>
        <taxon>eudicotyledons</taxon>
        <taxon>Gunneridae</taxon>
        <taxon>Pentapetalae</taxon>
        <taxon>asterids</taxon>
        <taxon>lamiids</taxon>
        <taxon>Lamiales</taxon>
        <taxon>Orobanchaceae</taxon>
        <taxon>Buchnereae</taxon>
        <taxon>Striga</taxon>
    </lineage>
</organism>
<proteinExistence type="predicted"/>
<comment type="catalytic activity">
    <reaction evidence="1">
        <text>S-ubiquitinyl-[E2 ubiquitin-conjugating enzyme]-L-cysteine + [acceptor protein]-L-lysine = [E2 ubiquitin-conjugating enzyme]-L-cysteine + N(6)-ubiquitinyl-[acceptor protein]-L-lysine.</text>
        <dbReference type="EC" id="2.3.2.27"/>
    </reaction>
</comment>
<gene>
    <name evidence="8" type="ORF">SHERM_22265</name>
</gene>
<evidence type="ECO:0000256" key="1">
    <source>
        <dbReference type="ARBA" id="ARBA00000900"/>
    </source>
</evidence>
<evidence type="ECO:0000259" key="7">
    <source>
        <dbReference type="PROSITE" id="PS50089"/>
    </source>
</evidence>
<dbReference type="InterPro" id="IPR001841">
    <property type="entry name" value="Znf_RING"/>
</dbReference>
<dbReference type="Pfam" id="PF13639">
    <property type="entry name" value="zf-RING_2"/>
    <property type="match status" value="1"/>
</dbReference>
<reference evidence="8" key="1">
    <citation type="submission" date="2019-12" db="EMBL/GenBank/DDBJ databases">
        <authorList>
            <person name="Scholes J."/>
        </authorList>
    </citation>
    <scope>NUCLEOTIDE SEQUENCE</scope>
</reference>
<dbReference type="PANTHER" id="PTHR15710">
    <property type="entry name" value="E3 UBIQUITIN-PROTEIN LIGASE PRAJA"/>
    <property type="match status" value="1"/>
</dbReference>
<dbReference type="GO" id="GO:0016567">
    <property type="term" value="P:protein ubiquitination"/>
    <property type="evidence" value="ECO:0007669"/>
    <property type="project" value="TreeGrafter"/>
</dbReference>
<dbReference type="EC" id="2.3.2.27" evidence="2"/>
<keyword evidence="4 6" id="KW-0863">Zinc-finger</keyword>
<dbReference type="GO" id="GO:0061630">
    <property type="term" value="F:ubiquitin protein ligase activity"/>
    <property type="evidence" value="ECO:0007669"/>
    <property type="project" value="UniProtKB-EC"/>
</dbReference>
<evidence type="ECO:0000256" key="5">
    <source>
        <dbReference type="ARBA" id="ARBA00022833"/>
    </source>
</evidence>
<dbReference type="OrthoDB" id="8062037at2759"/>
<dbReference type="PANTHER" id="PTHR15710:SF243">
    <property type="entry name" value="E3 UBIQUITIN-PROTEIN LIGASE PRAJA-2 ISOFORM X1"/>
    <property type="match status" value="1"/>
</dbReference>
<dbReference type="Gene3D" id="3.30.40.10">
    <property type="entry name" value="Zinc/RING finger domain, C3HC4 (zinc finger)"/>
    <property type="match status" value="1"/>
</dbReference>
<evidence type="ECO:0000256" key="6">
    <source>
        <dbReference type="PROSITE-ProRule" id="PRU00175"/>
    </source>
</evidence>
<evidence type="ECO:0000256" key="4">
    <source>
        <dbReference type="ARBA" id="ARBA00022771"/>
    </source>
</evidence>
<dbReference type="SUPFAM" id="SSF57850">
    <property type="entry name" value="RING/U-box"/>
    <property type="match status" value="1"/>
</dbReference>
<dbReference type="Proteomes" id="UP001153555">
    <property type="component" value="Unassembled WGS sequence"/>
</dbReference>
<accession>A0A9N7N391</accession>
<evidence type="ECO:0000256" key="2">
    <source>
        <dbReference type="ARBA" id="ARBA00012483"/>
    </source>
</evidence>
<evidence type="ECO:0000313" key="8">
    <source>
        <dbReference type="EMBL" id="CAA0825489.1"/>
    </source>
</evidence>
<dbReference type="GO" id="GO:0005737">
    <property type="term" value="C:cytoplasm"/>
    <property type="evidence" value="ECO:0007669"/>
    <property type="project" value="TreeGrafter"/>
</dbReference>
<keyword evidence="5" id="KW-0862">Zinc</keyword>
<evidence type="ECO:0000313" key="9">
    <source>
        <dbReference type="Proteomes" id="UP001153555"/>
    </source>
</evidence>
<dbReference type="InterPro" id="IPR013083">
    <property type="entry name" value="Znf_RING/FYVE/PHD"/>
</dbReference>
<evidence type="ECO:0000256" key="3">
    <source>
        <dbReference type="ARBA" id="ARBA00022723"/>
    </source>
</evidence>
<comment type="caution">
    <text evidence="8">The sequence shown here is derived from an EMBL/GenBank/DDBJ whole genome shotgun (WGS) entry which is preliminary data.</text>
</comment>
<sequence length="253" mass="29506">MGSRFGYEYRYGFELVDLEQINSKHKSKILNGRWSTPFLFEIRTKFVVVKKKKEVEERVIDSEKFDSYMGETECSVALMARTFVRLNEYWMSGPEIRAFASEADAFARDMARTRGPGIVPVAVNFQVRTVQAPGEPDRAVMKRAICGRRLVPLYLWDLPTVEGPKKPLDEHVRHVLFDLPRTRIERMEEGWHFIFMCDLCMDRLYVGAQVTKLPNCGHRYHSHCLVKWLEDNCVCPCCRHMVYFTWKKAPGVA</sequence>
<keyword evidence="3" id="KW-0479">Metal-binding</keyword>
<keyword evidence="9" id="KW-1185">Reference proteome</keyword>
<feature type="domain" description="RING-type" evidence="7">
    <location>
        <begin position="197"/>
        <end position="239"/>
    </location>
</feature>
<dbReference type="PROSITE" id="PS50089">
    <property type="entry name" value="ZF_RING_2"/>
    <property type="match status" value="1"/>
</dbReference>